<feature type="compositionally biased region" description="Low complexity" evidence="6">
    <location>
        <begin position="129"/>
        <end position="147"/>
    </location>
</feature>
<feature type="compositionally biased region" description="Polar residues" evidence="6">
    <location>
        <begin position="362"/>
        <end position="373"/>
    </location>
</feature>
<feature type="compositionally biased region" description="Polar residues" evidence="6">
    <location>
        <begin position="152"/>
        <end position="177"/>
    </location>
</feature>
<feature type="region of interest" description="Disordered" evidence="6">
    <location>
        <begin position="104"/>
        <end position="208"/>
    </location>
</feature>
<keyword evidence="4" id="KW-0804">Transcription</keyword>
<dbReference type="GO" id="GO:0008270">
    <property type="term" value="F:zinc ion binding"/>
    <property type="evidence" value="ECO:0007669"/>
    <property type="project" value="InterPro"/>
</dbReference>
<dbReference type="PANTHER" id="PTHR47338">
    <property type="entry name" value="ZN(II)2CYS6 TRANSCRIPTION FACTOR (EUROFUNG)-RELATED"/>
    <property type="match status" value="1"/>
</dbReference>
<dbReference type="Gene3D" id="4.10.240.10">
    <property type="entry name" value="Zn(2)-C6 fungal-type DNA-binding domain"/>
    <property type="match status" value="1"/>
</dbReference>
<evidence type="ECO:0000313" key="9">
    <source>
        <dbReference type="Proteomes" id="UP000521872"/>
    </source>
</evidence>
<dbReference type="PROSITE" id="PS00463">
    <property type="entry name" value="ZN2_CY6_FUNGAL_1"/>
    <property type="match status" value="1"/>
</dbReference>
<dbReference type="PANTHER" id="PTHR47338:SF5">
    <property type="entry name" value="ZN(II)2CYS6 TRANSCRIPTION FACTOR (EUROFUNG)"/>
    <property type="match status" value="1"/>
</dbReference>
<dbReference type="Proteomes" id="UP000521872">
    <property type="component" value="Unassembled WGS sequence"/>
</dbReference>
<evidence type="ECO:0000256" key="6">
    <source>
        <dbReference type="SAM" id="MobiDB-lite"/>
    </source>
</evidence>
<dbReference type="InterPro" id="IPR036864">
    <property type="entry name" value="Zn2-C6_fun-type_DNA-bd_sf"/>
</dbReference>
<dbReference type="SUPFAM" id="SSF57701">
    <property type="entry name" value="Zn2/Cys6 DNA-binding domain"/>
    <property type="match status" value="1"/>
</dbReference>
<feature type="region of interest" description="Disordered" evidence="6">
    <location>
        <begin position="359"/>
        <end position="385"/>
    </location>
</feature>
<proteinExistence type="predicted"/>
<reference evidence="8 9" key="1">
    <citation type="submission" date="2019-12" db="EMBL/GenBank/DDBJ databases">
        <authorList>
            <person name="Floudas D."/>
            <person name="Bentzer J."/>
            <person name="Ahren D."/>
            <person name="Johansson T."/>
            <person name="Persson P."/>
            <person name="Tunlid A."/>
        </authorList>
    </citation>
    <scope>NUCLEOTIDE SEQUENCE [LARGE SCALE GENOMIC DNA]</scope>
    <source>
        <strain evidence="8 9">CBS 102.39</strain>
    </source>
</reference>
<evidence type="ECO:0000259" key="7">
    <source>
        <dbReference type="PROSITE" id="PS50048"/>
    </source>
</evidence>
<accession>A0A8H4R1V9</accession>
<keyword evidence="2" id="KW-0479">Metal-binding</keyword>
<name>A0A8H4R1V9_9AGAR</name>
<dbReference type="EMBL" id="JAACJL010000015">
    <property type="protein sequence ID" value="KAF4620844.1"/>
    <property type="molecule type" value="Genomic_DNA"/>
</dbReference>
<keyword evidence="3" id="KW-0805">Transcription regulation</keyword>
<evidence type="ECO:0000256" key="3">
    <source>
        <dbReference type="ARBA" id="ARBA00023015"/>
    </source>
</evidence>
<keyword evidence="9" id="KW-1185">Reference proteome</keyword>
<feature type="domain" description="Zn(2)-C6 fungal-type" evidence="7">
    <location>
        <begin position="36"/>
        <end position="68"/>
    </location>
</feature>
<dbReference type="Pfam" id="PF00172">
    <property type="entry name" value="Zn_clus"/>
    <property type="match status" value="1"/>
</dbReference>
<evidence type="ECO:0000256" key="4">
    <source>
        <dbReference type="ARBA" id="ARBA00023163"/>
    </source>
</evidence>
<evidence type="ECO:0000256" key="2">
    <source>
        <dbReference type="ARBA" id="ARBA00022723"/>
    </source>
</evidence>
<organism evidence="8 9">
    <name type="scientific">Agrocybe pediades</name>
    <dbReference type="NCBI Taxonomy" id="84607"/>
    <lineage>
        <taxon>Eukaryota</taxon>
        <taxon>Fungi</taxon>
        <taxon>Dikarya</taxon>
        <taxon>Basidiomycota</taxon>
        <taxon>Agaricomycotina</taxon>
        <taxon>Agaricomycetes</taxon>
        <taxon>Agaricomycetidae</taxon>
        <taxon>Agaricales</taxon>
        <taxon>Agaricineae</taxon>
        <taxon>Strophariaceae</taxon>
        <taxon>Agrocybe</taxon>
    </lineage>
</organism>
<gene>
    <name evidence="8" type="ORF">D9613_000724</name>
</gene>
<dbReference type="InterPro" id="IPR050815">
    <property type="entry name" value="TF_fung"/>
</dbReference>
<dbReference type="CDD" id="cd00067">
    <property type="entry name" value="GAL4"/>
    <property type="match status" value="1"/>
</dbReference>
<feature type="region of interest" description="Disordered" evidence="6">
    <location>
        <begin position="1"/>
        <end position="35"/>
    </location>
</feature>
<dbReference type="InterPro" id="IPR001138">
    <property type="entry name" value="Zn2Cys6_DnaBD"/>
</dbReference>
<evidence type="ECO:0000256" key="1">
    <source>
        <dbReference type="ARBA" id="ARBA00004123"/>
    </source>
</evidence>
<evidence type="ECO:0000256" key="5">
    <source>
        <dbReference type="ARBA" id="ARBA00023242"/>
    </source>
</evidence>
<sequence length="385" mass="42406">MSSESANRKKRSSVSDSTPAPDGDHRKRRRNRTTQSCLNCHTSKRMCDRKRPACARCTQLGLTGLCVYEVDDPSQRTETQDESSRLLKRVAELEGVIRELKNKPHPRWVQSTSNGEDFEKWGSRPQTASEGSSSGSSSSPPMSSSSSERGDNSPTHNSTHPMNISKQSEPTFSNSIHPQPHLETRRKSTYGPGSPLNTPSPGLMTPTDEYPLTNVGIAGQNSFQDYDLSSMFLSYPGLIGFGDGAFPPVMESRMHKHAGGQPCNCLHEQTTYNSLLELSLRLRKASEVLSQSASHQIGGFCHLSQRISELDSLTINALSDISSQRGISENPAGNYLSPQMYAHRVSPSQRAPMMNARPWDMTASSANSPTSLDDSFMSWEPPRRS</sequence>
<dbReference type="GO" id="GO:0000981">
    <property type="term" value="F:DNA-binding transcription factor activity, RNA polymerase II-specific"/>
    <property type="evidence" value="ECO:0007669"/>
    <property type="project" value="InterPro"/>
</dbReference>
<evidence type="ECO:0000313" key="8">
    <source>
        <dbReference type="EMBL" id="KAF4620844.1"/>
    </source>
</evidence>
<protein>
    <recommendedName>
        <fullName evidence="7">Zn(2)-C6 fungal-type domain-containing protein</fullName>
    </recommendedName>
</protein>
<comment type="subcellular location">
    <subcellularLocation>
        <location evidence="1">Nucleus</location>
    </subcellularLocation>
</comment>
<dbReference type="AlphaFoldDB" id="A0A8H4R1V9"/>
<dbReference type="GO" id="GO:0005634">
    <property type="term" value="C:nucleus"/>
    <property type="evidence" value="ECO:0007669"/>
    <property type="project" value="UniProtKB-SubCell"/>
</dbReference>
<keyword evidence="5" id="KW-0539">Nucleus</keyword>
<dbReference type="SMART" id="SM00066">
    <property type="entry name" value="GAL4"/>
    <property type="match status" value="1"/>
</dbReference>
<comment type="caution">
    <text evidence="8">The sequence shown here is derived from an EMBL/GenBank/DDBJ whole genome shotgun (WGS) entry which is preliminary data.</text>
</comment>
<dbReference type="PROSITE" id="PS50048">
    <property type="entry name" value="ZN2_CY6_FUNGAL_2"/>
    <property type="match status" value="1"/>
</dbReference>